<dbReference type="PANTHER" id="PTHR31760:SF0">
    <property type="entry name" value="S-ADENOSYL-L-METHIONINE-DEPENDENT METHYLTRANSFERASES SUPERFAMILY PROTEIN"/>
    <property type="match status" value="1"/>
</dbReference>
<reference evidence="7 8" key="1">
    <citation type="submission" date="2020-10" db="EMBL/GenBank/DDBJ databases">
        <title>Novel species in genus Corynebacterium.</title>
        <authorList>
            <person name="Zhang G."/>
        </authorList>
    </citation>
    <scope>NUCLEOTIDE SEQUENCE [LARGE SCALE GENOMIC DNA]</scope>
    <source>
        <strain evidence="7 8">DSM 45110</strain>
    </source>
</reference>
<keyword evidence="2 6" id="KW-0698">rRNA processing</keyword>
<keyword evidence="8" id="KW-1185">Reference proteome</keyword>
<dbReference type="Pfam" id="PF02527">
    <property type="entry name" value="GidB"/>
    <property type="match status" value="1"/>
</dbReference>
<proteinExistence type="inferred from homology"/>
<comment type="caution">
    <text evidence="6">Lacks conserved residue(s) required for the propagation of feature annotation.</text>
</comment>
<dbReference type="SUPFAM" id="SSF53335">
    <property type="entry name" value="S-adenosyl-L-methionine-dependent methyltransferases"/>
    <property type="match status" value="1"/>
</dbReference>
<evidence type="ECO:0000256" key="2">
    <source>
        <dbReference type="ARBA" id="ARBA00022552"/>
    </source>
</evidence>
<dbReference type="HAMAP" id="MF_00074">
    <property type="entry name" value="16SrRNA_methyltr_G"/>
    <property type="match status" value="1"/>
</dbReference>
<evidence type="ECO:0000313" key="7">
    <source>
        <dbReference type="EMBL" id="MBF4552565.1"/>
    </source>
</evidence>
<keyword evidence="5 6" id="KW-0949">S-adenosyl-L-methionine</keyword>
<evidence type="ECO:0000256" key="1">
    <source>
        <dbReference type="ARBA" id="ARBA00022490"/>
    </source>
</evidence>
<comment type="similarity">
    <text evidence="6">Belongs to the methyltransferase superfamily. RNA methyltransferase RsmG family.</text>
</comment>
<evidence type="ECO:0000256" key="3">
    <source>
        <dbReference type="ARBA" id="ARBA00022603"/>
    </source>
</evidence>
<feature type="binding site" evidence="6">
    <location>
        <position position="85"/>
    </location>
    <ligand>
        <name>S-adenosyl-L-methionine</name>
        <dbReference type="ChEBI" id="CHEBI:59789"/>
    </ligand>
</feature>
<comment type="subcellular location">
    <subcellularLocation>
        <location evidence="6">Cytoplasm</location>
    </subcellularLocation>
</comment>
<feature type="binding site" evidence="6">
    <location>
        <position position="80"/>
    </location>
    <ligand>
        <name>S-adenosyl-L-methionine</name>
        <dbReference type="ChEBI" id="CHEBI:59789"/>
    </ligand>
</feature>
<dbReference type="PIRSF" id="PIRSF003078">
    <property type="entry name" value="GidB"/>
    <property type="match status" value="1"/>
</dbReference>
<dbReference type="Gene3D" id="3.40.50.150">
    <property type="entry name" value="Vaccinia Virus protein VP39"/>
    <property type="match status" value="1"/>
</dbReference>
<organism evidence="7 8">
    <name type="scientific">Corynebacterium suicordis DSM 45110</name>
    <dbReference type="NCBI Taxonomy" id="1121369"/>
    <lineage>
        <taxon>Bacteria</taxon>
        <taxon>Bacillati</taxon>
        <taxon>Actinomycetota</taxon>
        <taxon>Actinomycetes</taxon>
        <taxon>Mycobacteriales</taxon>
        <taxon>Corynebacteriaceae</taxon>
        <taxon>Corynebacterium</taxon>
    </lineage>
</organism>
<dbReference type="NCBIfam" id="TIGR00138">
    <property type="entry name" value="rsmG_gidB"/>
    <property type="match status" value="1"/>
</dbReference>
<dbReference type="EC" id="2.1.1.-" evidence="6"/>
<accession>A0ABR9ZGM7</accession>
<sequence>MFHVEHPDEISVPAAPSSANEVFGSRVKLAEAYAVWLAGAGIERGLIGPREVDRLWERHILNSAVLGDVIDDDARVVDVGSGAGLPGIPLAIARPDLHVQLLEPLLRRTTFLKEVVEDLGLINVEVIRGRAEERESIRAAGNADVVTSRAVAPLGKLTGWSLPLVRKGGSMRALKGASVSEELVRDAREIKKFGGDSGRVEVVGQSVLAEPTQVVIIERIK</sequence>
<gene>
    <name evidence="6 7" type="primary">rsmG</name>
    <name evidence="7" type="ORF">IRY30_00505</name>
</gene>
<dbReference type="Proteomes" id="UP000635902">
    <property type="component" value="Unassembled WGS sequence"/>
</dbReference>
<keyword evidence="4 6" id="KW-0808">Transferase</keyword>
<protein>
    <recommendedName>
        <fullName evidence="6">Ribosomal RNA small subunit methyltransferase G</fullName>
        <ecNumber evidence="6">2.1.1.-</ecNumber>
    </recommendedName>
    <alternativeName>
        <fullName evidence="6">16S rRNA 7-methylguanosine methyltransferase</fullName>
        <shortName evidence="6">16S rRNA m7G methyltransferase</shortName>
    </alternativeName>
</protein>
<keyword evidence="3 6" id="KW-0489">Methyltransferase</keyword>
<name>A0ABR9ZGM7_9CORY</name>
<keyword evidence="1 6" id="KW-0963">Cytoplasm</keyword>
<dbReference type="InterPro" id="IPR003682">
    <property type="entry name" value="rRNA_ssu_MeTfrase_G"/>
</dbReference>
<dbReference type="EMBL" id="JADKMY010000001">
    <property type="protein sequence ID" value="MBF4552565.1"/>
    <property type="molecule type" value="Genomic_DNA"/>
</dbReference>
<dbReference type="InterPro" id="IPR029063">
    <property type="entry name" value="SAM-dependent_MTases_sf"/>
</dbReference>
<evidence type="ECO:0000313" key="8">
    <source>
        <dbReference type="Proteomes" id="UP000635902"/>
    </source>
</evidence>
<feature type="binding site" evidence="6">
    <location>
        <begin position="131"/>
        <end position="132"/>
    </location>
    <ligand>
        <name>S-adenosyl-L-methionine</name>
        <dbReference type="ChEBI" id="CHEBI:59789"/>
    </ligand>
</feature>
<feature type="binding site" evidence="6">
    <location>
        <position position="149"/>
    </location>
    <ligand>
        <name>S-adenosyl-L-methionine</name>
        <dbReference type="ChEBI" id="CHEBI:59789"/>
    </ligand>
</feature>
<evidence type="ECO:0000256" key="5">
    <source>
        <dbReference type="ARBA" id="ARBA00022691"/>
    </source>
</evidence>
<dbReference type="PANTHER" id="PTHR31760">
    <property type="entry name" value="S-ADENOSYL-L-METHIONINE-DEPENDENT METHYLTRANSFERASES SUPERFAMILY PROTEIN"/>
    <property type="match status" value="1"/>
</dbReference>
<evidence type="ECO:0000256" key="4">
    <source>
        <dbReference type="ARBA" id="ARBA00022679"/>
    </source>
</evidence>
<comment type="function">
    <text evidence="6">Specifically methylates the N7 position of a guanine in 16S rRNA.</text>
</comment>
<dbReference type="RefSeq" id="WP_194555472.1">
    <property type="nucleotide sequence ID" value="NZ_JADKMY010000001.1"/>
</dbReference>
<comment type="caution">
    <text evidence="7">The sequence shown here is derived from an EMBL/GenBank/DDBJ whole genome shotgun (WGS) entry which is preliminary data.</text>
</comment>
<evidence type="ECO:0000256" key="6">
    <source>
        <dbReference type="HAMAP-Rule" id="MF_00074"/>
    </source>
</evidence>